<gene>
    <name evidence="1" type="ORF">BISA_1409</name>
</gene>
<evidence type="ECO:0000313" key="1">
    <source>
        <dbReference type="EMBL" id="KFI93323.1"/>
    </source>
</evidence>
<proteinExistence type="predicted"/>
<organism evidence="1 2">
    <name type="scientific">Bifidobacterium saguini DSM 23967</name>
    <dbReference type="NCBI Taxonomy" id="1437607"/>
    <lineage>
        <taxon>Bacteria</taxon>
        <taxon>Bacillati</taxon>
        <taxon>Actinomycetota</taxon>
        <taxon>Actinomycetes</taxon>
        <taxon>Bifidobacteriales</taxon>
        <taxon>Bifidobacteriaceae</taxon>
        <taxon>Bifidobacterium</taxon>
    </lineage>
</organism>
<evidence type="ECO:0000313" key="2">
    <source>
        <dbReference type="Proteomes" id="UP000029066"/>
    </source>
</evidence>
<comment type="caution">
    <text evidence="1">The sequence shown here is derived from an EMBL/GenBank/DDBJ whole genome shotgun (WGS) entry which is preliminary data.</text>
</comment>
<accession>A0A087DCS3</accession>
<dbReference type="RefSeq" id="WP_033889992.1">
    <property type="nucleotide sequence ID" value="NZ_JDUT01000005.1"/>
</dbReference>
<dbReference type="AlphaFoldDB" id="A0A087DCS3"/>
<name>A0A087DCS3_9BIFI</name>
<dbReference type="OrthoDB" id="3232902at2"/>
<dbReference type="STRING" id="1437607.BISA_1409"/>
<dbReference type="EMBL" id="JGZN01000005">
    <property type="protein sequence ID" value="KFI93323.1"/>
    <property type="molecule type" value="Genomic_DNA"/>
</dbReference>
<protein>
    <submittedName>
        <fullName evidence="1">Uncharacterized protein</fullName>
    </submittedName>
</protein>
<dbReference type="Proteomes" id="UP000029066">
    <property type="component" value="Unassembled WGS sequence"/>
</dbReference>
<sequence>MTEHNDDCRVDRQAMRYSTKYTYRTHWEERFLVFTISCDEVKLYGLPYGSRTERLLDEAQHMVAYKVAHDLERNLKAPQAAHPENGTMITCESRMLAMSQALQHQIPFEPVYDATFTADEQRILSSRLHWDPSDIALVSGHDELSPNSESMIIGLLDDLCRSLMAVFIGVAAKQRQRGNEAEAAAMDRIRYDVEDQYLHLDLSHRSAKIDAIHRFLRLYAYYERILCAGELSSLANISDDERWKLMTVQPTLPMLHDYFATMERSCMQLSQVLQSSMPWALMMLDMPQGWSVRFGGELIDDMQAIIDAGLDGFRLEQVKEKWGKLCVSFDDDPWDAVDHRERDESWMRLADVMRALLSCYQGLSGRTCIRCGSWHDVRTSVDGWIYPICRRCQYTDSALSQTDFNEVWDSMVKMADNIVSLTSWADIFIPKMRDLKLKHAHIHKLLQLCDEGRRRFA</sequence>
<reference evidence="1 2" key="1">
    <citation type="submission" date="2014-03" db="EMBL/GenBank/DDBJ databases">
        <title>Genomics of Bifidobacteria.</title>
        <authorList>
            <person name="Ventura M."/>
            <person name="Milani C."/>
            <person name="Lugli G.A."/>
        </authorList>
    </citation>
    <scope>NUCLEOTIDE SEQUENCE [LARGE SCALE GENOMIC DNA]</scope>
    <source>
        <strain evidence="1 2">DSM 23967</strain>
    </source>
</reference>